<dbReference type="SUPFAM" id="SSF46785">
    <property type="entry name" value="Winged helix' DNA-binding domain"/>
    <property type="match status" value="3"/>
</dbReference>
<dbReference type="SUPFAM" id="SSF50465">
    <property type="entry name" value="EF-Tu/eEF-1alpha/eIF2-gamma C-terminal domain"/>
    <property type="match status" value="1"/>
</dbReference>
<dbReference type="SUPFAM" id="SSF50447">
    <property type="entry name" value="Translation proteins"/>
    <property type="match status" value="1"/>
</dbReference>
<dbReference type="InterPro" id="IPR057335">
    <property type="entry name" value="Beta-barrel_SelB"/>
</dbReference>
<dbReference type="InterPro" id="IPR015191">
    <property type="entry name" value="SelB_WHD4"/>
</dbReference>
<name>A0AAI9FUH7_STEMA</name>
<dbReference type="CDD" id="cd15491">
    <property type="entry name" value="selB_III"/>
    <property type="match status" value="1"/>
</dbReference>
<comment type="caution">
    <text evidence="10">The sequence shown here is derived from an EMBL/GenBank/DDBJ whole genome shotgun (WGS) entry which is preliminary data.</text>
</comment>
<evidence type="ECO:0000256" key="3">
    <source>
        <dbReference type="ARBA" id="ARBA00022490"/>
    </source>
</evidence>
<evidence type="ECO:0000256" key="2">
    <source>
        <dbReference type="ARBA" id="ARBA00015953"/>
    </source>
</evidence>
<dbReference type="GO" id="GO:0003924">
    <property type="term" value="F:GTPase activity"/>
    <property type="evidence" value="ECO:0007669"/>
    <property type="project" value="InterPro"/>
</dbReference>
<dbReference type="Pfam" id="PF25461">
    <property type="entry name" value="Beta-barrel_SelB"/>
    <property type="match status" value="1"/>
</dbReference>
<dbReference type="GO" id="GO:0005525">
    <property type="term" value="F:GTP binding"/>
    <property type="evidence" value="ECO:0007669"/>
    <property type="project" value="UniProtKB-KW"/>
</dbReference>
<evidence type="ECO:0000256" key="7">
    <source>
        <dbReference type="ARBA" id="ARBA00025526"/>
    </source>
</evidence>
<dbReference type="InterPro" id="IPR036388">
    <property type="entry name" value="WH-like_DNA-bd_sf"/>
</dbReference>
<evidence type="ECO:0000256" key="4">
    <source>
        <dbReference type="ARBA" id="ARBA00022741"/>
    </source>
</evidence>
<dbReference type="InterPro" id="IPR050055">
    <property type="entry name" value="EF-Tu_GTPase"/>
</dbReference>
<dbReference type="Proteomes" id="UP001218208">
    <property type="component" value="Unassembled WGS sequence"/>
</dbReference>
<dbReference type="InterPro" id="IPR009001">
    <property type="entry name" value="Transl_elong_EF1A/Init_IF2_C"/>
</dbReference>
<keyword evidence="6" id="KW-0342">GTP-binding</keyword>
<keyword evidence="10" id="KW-0251">Elongation factor</keyword>
<dbReference type="PANTHER" id="PTHR43721:SF11">
    <property type="entry name" value="SELENOCYSTEINE-SPECIFIC ELONGATION FACTOR"/>
    <property type="match status" value="1"/>
</dbReference>
<dbReference type="SUPFAM" id="SSF52540">
    <property type="entry name" value="P-loop containing nucleoside triphosphate hydrolases"/>
    <property type="match status" value="1"/>
</dbReference>
<gene>
    <name evidence="10" type="primary">selB</name>
    <name evidence="10" type="ORF">QEG23_001578</name>
</gene>
<dbReference type="InterPro" id="IPR048931">
    <property type="entry name" value="WHD_2nd_SelB_bact"/>
</dbReference>
<dbReference type="EMBL" id="ABLOJW010000007">
    <property type="protein sequence ID" value="EKT4092080.1"/>
    <property type="molecule type" value="Genomic_DNA"/>
</dbReference>
<evidence type="ECO:0000313" key="10">
    <source>
        <dbReference type="EMBL" id="EKT4092080.1"/>
    </source>
</evidence>
<feature type="domain" description="Tr-type G" evidence="9">
    <location>
        <begin position="1"/>
        <end position="179"/>
    </location>
</feature>
<dbReference type="PROSITE" id="PS00301">
    <property type="entry name" value="G_TR_1"/>
    <property type="match status" value="1"/>
</dbReference>
<dbReference type="InterPro" id="IPR027417">
    <property type="entry name" value="P-loop_NTPase"/>
</dbReference>
<dbReference type="NCBIfam" id="TIGR00475">
    <property type="entry name" value="selB"/>
    <property type="match status" value="1"/>
</dbReference>
<dbReference type="InterPro" id="IPR036390">
    <property type="entry name" value="WH_DNA-bd_sf"/>
</dbReference>
<dbReference type="InterPro" id="IPR004161">
    <property type="entry name" value="EFTu-like_2"/>
</dbReference>
<sequence length="645" mass="70218">MIVGTAGHIDHGKTSLVRALTGIETDRLQEERTRGISIELGYAYVPVESRHVEGPAATLGFVDVPGHERFVHTMVAGATGIDVALLVIAADDGVMPQTREHLAILQLLGVDRGAVALTKIDRVDAARLARVEIEIAALLAATPLQDSPLFACNSTAPDDAGINALRTQLHAWAADDASTRQAELRSELFRMPVDRVFSLAGHGTLVTGAVHGGIAAVGEHLQLMPAATDVRVRSIHAQNQASGHAMAGQRCALNLAAIARDDIHRGDWIADPRALLATTRVDVRLRLSALAPPLRDWSPLHIHWGTMHRQAHMVLLEDHDHDHGDGQLVQLVFDAPVCAMCGDRFIARDSAATHTLGGGVVLDPDPPQRRRRSPARLAWLAALEQLAAGAGVVPLLQQAPAGIPLTALQRYCRRAADRIDLPEDARRIATRDDTVIILAPHWQALREQVITSLRGWHERRPDEPGVDSGRLQRSTLPSLAASLWNALLQDLLADGTLQRVGAWWRLPGHDHVPPERERLLLERVLPQLHAGGFDPPWVRTLAADVGLAEDEVRAVLRRAAARGELFQVVPDLFYAPARIAELAAIVAQLSQATGTVDAAAFRDAIGLGRKRSIQILEFFNRVGYTRRVGDQHRPRGDLQWNAARD</sequence>
<dbReference type="InterPro" id="IPR000795">
    <property type="entry name" value="T_Tr_GTP-bd_dom"/>
</dbReference>
<dbReference type="InterPro" id="IPR009000">
    <property type="entry name" value="Transl_B-barrel_sf"/>
</dbReference>
<keyword evidence="5" id="KW-0648">Protein biosynthesis</keyword>
<comment type="function">
    <text evidence="7">Translation factor necessary for the incorporation of selenocysteine into proteins. It probably replaces EF-Tu for the insertion of selenocysteine directed by the UGA codon. SelB binds GTP and GDP.</text>
</comment>
<dbReference type="Gene3D" id="3.40.50.300">
    <property type="entry name" value="P-loop containing nucleotide triphosphate hydrolases"/>
    <property type="match status" value="1"/>
</dbReference>
<evidence type="ECO:0000259" key="9">
    <source>
        <dbReference type="PROSITE" id="PS51722"/>
    </source>
</evidence>
<organism evidence="10 11">
    <name type="scientific">Stenotrophomonas maltophilia</name>
    <name type="common">Pseudomonas maltophilia</name>
    <name type="synonym">Xanthomonas maltophilia</name>
    <dbReference type="NCBI Taxonomy" id="40324"/>
    <lineage>
        <taxon>Bacteria</taxon>
        <taxon>Pseudomonadati</taxon>
        <taxon>Pseudomonadota</taxon>
        <taxon>Gammaproteobacteria</taxon>
        <taxon>Lysobacterales</taxon>
        <taxon>Lysobacteraceae</taxon>
        <taxon>Stenotrophomonas</taxon>
        <taxon>Stenotrophomonas maltophilia group</taxon>
    </lineage>
</organism>
<reference evidence="10" key="1">
    <citation type="submission" date="2022-07" db="EMBL/GenBank/DDBJ databases">
        <authorList>
            <consortium name="DAFM: The Division of Animal and Food Microbiology"/>
        </authorList>
    </citation>
    <scope>NUCLEOTIDE SEQUENCE</scope>
    <source>
        <strain evidence="10">19MO01SH01-2</strain>
    </source>
</reference>
<keyword evidence="3" id="KW-0963">Cytoplasm</keyword>
<dbReference type="PROSITE" id="PS51722">
    <property type="entry name" value="G_TR_2"/>
    <property type="match status" value="1"/>
</dbReference>
<accession>A0AAI9FUH7</accession>
<evidence type="ECO:0000313" key="11">
    <source>
        <dbReference type="Proteomes" id="UP001218208"/>
    </source>
</evidence>
<dbReference type="Pfam" id="PF03144">
    <property type="entry name" value="GTP_EFTU_D2"/>
    <property type="match status" value="1"/>
</dbReference>
<dbReference type="Pfam" id="PF00009">
    <property type="entry name" value="GTP_EFTU"/>
    <property type="match status" value="1"/>
</dbReference>
<dbReference type="GO" id="GO:0005737">
    <property type="term" value="C:cytoplasm"/>
    <property type="evidence" value="ECO:0007669"/>
    <property type="project" value="UniProtKB-SubCell"/>
</dbReference>
<evidence type="ECO:0000256" key="5">
    <source>
        <dbReference type="ARBA" id="ARBA00022917"/>
    </source>
</evidence>
<keyword evidence="4" id="KW-0547">Nucleotide-binding</keyword>
<dbReference type="CDD" id="cd04171">
    <property type="entry name" value="SelB"/>
    <property type="match status" value="1"/>
</dbReference>
<dbReference type="Pfam" id="PF09106">
    <property type="entry name" value="WHD_2nd_SelB"/>
    <property type="match status" value="1"/>
</dbReference>
<dbReference type="GO" id="GO:0001514">
    <property type="term" value="P:selenocysteine incorporation"/>
    <property type="evidence" value="ECO:0007669"/>
    <property type="project" value="InterPro"/>
</dbReference>
<dbReference type="Pfam" id="PF09107">
    <property type="entry name" value="WHD_3rd_SelB"/>
    <property type="match status" value="1"/>
</dbReference>
<evidence type="ECO:0000256" key="6">
    <source>
        <dbReference type="ARBA" id="ARBA00023134"/>
    </source>
</evidence>
<evidence type="ECO:0000256" key="8">
    <source>
        <dbReference type="ARBA" id="ARBA00031615"/>
    </source>
</evidence>
<dbReference type="GO" id="GO:0003723">
    <property type="term" value="F:RNA binding"/>
    <property type="evidence" value="ECO:0007669"/>
    <property type="project" value="InterPro"/>
</dbReference>
<dbReference type="InterPro" id="IPR004535">
    <property type="entry name" value="Transl_elong_SelB"/>
</dbReference>
<proteinExistence type="predicted"/>
<dbReference type="Gene3D" id="1.10.10.10">
    <property type="entry name" value="Winged helix-like DNA-binding domain superfamily/Winged helix DNA-binding domain"/>
    <property type="match status" value="3"/>
</dbReference>
<dbReference type="AlphaFoldDB" id="A0AAI9FUH7"/>
<evidence type="ECO:0000256" key="1">
    <source>
        <dbReference type="ARBA" id="ARBA00004496"/>
    </source>
</evidence>
<dbReference type="PANTHER" id="PTHR43721">
    <property type="entry name" value="ELONGATION FACTOR TU-RELATED"/>
    <property type="match status" value="1"/>
</dbReference>
<dbReference type="Pfam" id="PF21214">
    <property type="entry name" value="WHD_2nd_SelB_bact"/>
    <property type="match status" value="1"/>
</dbReference>
<dbReference type="InterPro" id="IPR031157">
    <property type="entry name" value="G_TR_CS"/>
</dbReference>
<dbReference type="Gene3D" id="2.40.30.10">
    <property type="entry name" value="Translation factors"/>
    <property type="match status" value="1"/>
</dbReference>
<comment type="subcellular location">
    <subcellularLocation>
        <location evidence="1">Cytoplasm</location>
    </subcellularLocation>
</comment>
<dbReference type="GO" id="GO:0003746">
    <property type="term" value="F:translation elongation factor activity"/>
    <property type="evidence" value="ECO:0007669"/>
    <property type="project" value="UniProtKB-KW"/>
</dbReference>
<dbReference type="PRINTS" id="PR00315">
    <property type="entry name" value="ELONGATNFCT"/>
</dbReference>
<protein>
    <recommendedName>
        <fullName evidence="2">Selenocysteine-specific elongation factor</fullName>
    </recommendedName>
    <alternativeName>
        <fullName evidence="8">SelB translation factor</fullName>
    </alternativeName>
</protein>
<dbReference type="InterPro" id="IPR015190">
    <property type="entry name" value="Elong_fac_SelB-wing-hlx_typ-2"/>
</dbReference>